<evidence type="ECO:0000259" key="1">
    <source>
        <dbReference type="PROSITE" id="PS51186"/>
    </source>
</evidence>
<reference evidence="2" key="1">
    <citation type="submission" date="2023-02" db="EMBL/GenBank/DDBJ databases">
        <title>Gut commensal Christensenella minuta modulates host metabolism via a new class of secondary bile acids.</title>
        <authorList>
            <person name="Liu C."/>
        </authorList>
    </citation>
    <scope>NUCLEOTIDE SEQUENCE</scope>
    <source>
        <strain evidence="2">CA70</strain>
    </source>
</reference>
<dbReference type="EMBL" id="CP117826">
    <property type="protein sequence ID" value="XCC61807.1"/>
    <property type="molecule type" value="Genomic_DNA"/>
</dbReference>
<dbReference type="Pfam" id="PF13302">
    <property type="entry name" value="Acetyltransf_3"/>
    <property type="match status" value="1"/>
</dbReference>
<dbReference type="PROSITE" id="PS51186">
    <property type="entry name" value="GNAT"/>
    <property type="match status" value="1"/>
</dbReference>
<dbReference type="PANTHER" id="PTHR43792">
    <property type="entry name" value="GNAT FAMILY, PUTATIVE (AFU_ORTHOLOGUE AFUA_3G00765)-RELATED-RELATED"/>
    <property type="match status" value="1"/>
</dbReference>
<dbReference type="SUPFAM" id="SSF55729">
    <property type="entry name" value="Acyl-CoA N-acyltransferases (Nat)"/>
    <property type="match status" value="1"/>
</dbReference>
<dbReference type="RefSeq" id="WP_079546095.1">
    <property type="nucleotide sequence ID" value="NZ_CP117826.1"/>
</dbReference>
<dbReference type="InterPro" id="IPR016181">
    <property type="entry name" value="Acyl_CoA_acyltransferase"/>
</dbReference>
<evidence type="ECO:0000313" key="2">
    <source>
        <dbReference type="EMBL" id="XCC61807.1"/>
    </source>
</evidence>
<dbReference type="AlphaFoldDB" id="A0AAU8A6V4"/>
<accession>A0AAU8A6V4</accession>
<protein>
    <submittedName>
        <fullName evidence="2">GNAT family N-acetyltransferase</fullName>
    </submittedName>
</protein>
<organism evidence="2">
    <name type="scientific">Christensenella massiliensis</name>
    <dbReference type="NCBI Taxonomy" id="1805714"/>
    <lineage>
        <taxon>Bacteria</taxon>
        <taxon>Bacillati</taxon>
        <taxon>Bacillota</taxon>
        <taxon>Clostridia</taxon>
        <taxon>Christensenellales</taxon>
        <taxon>Christensenellaceae</taxon>
        <taxon>Christensenella</taxon>
    </lineage>
</organism>
<sequence>MPENTPTLKTERLILRKFSEADLPALFDLLCDAEVNTFLPWFPMRSLKETEAFFRERYLSVYTRPRGYQYAVCLKKDDIPIGYIHAATGESHDFGYALAKSHWHQDITTEAGHALIGQLRHDGVPYITATHDKSNPRSGMVMQRLGMRYEYTYEELWQPKNKRVFFRMYQLNLDRQKKRVYRGYWNASAVRFVETELSYQPLAVRS</sequence>
<dbReference type="GO" id="GO:0016747">
    <property type="term" value="F:acyltransferase activity, transferring groups other than amino-acyl groups"/>
    <property type="evidence" value="ECO:0007669"/>
    <property type="project" value="InterPro"/>
</dbReference>
<dbReference type="PANTHER" id="PTHR43792:SF1">
    <property type="entry name" value="N-ACETYLTRANSFERASE DOMAIN-CONTAINING PROTEIN"/>
    <property type="match status" value="1"/>
</dbReference>
<name>A0AAU8A6V4_9FIRM</name>
<dbReference type="InterPro" id="IPR051531">
    <property type="entry name" value="N-acetyltransferase"/>
</dbReference>
<proteinExistence type="predicted"/>
<gene>
    <name evidence="2" type="ORF">PUP29_09745</name>
</gene>
<dbReference type="Gene3D" id="3.40.630.30">
    <property type="match status" value="1"/>
</dbReference>
<dbReference type="InterPro" id="IPR000182">
    <property type="entry name" value="GNAT_dom"/>
</dbReference>
<feature type="domain" description="N-acetyltransferase" evidence="1">
    <location>
        <begin position="13"/>
        <end position="173"/>
    </location>
</feature>